<gene>
    <name evidence="2" type="ORF">PLBR_LOCUS6179</name>
</gene>
<geneLocation type="mitochondrion" evidence="2"/>
<evidence type="ECO:0000313" key="2">
    <source>
        <dbReference type="EMBL" id="SPQ98964.1"/>
    </source>
</evidence>
<protein>
    <recommendedName>
        <fullName evidence="4">RAP domain-containing protein</fullName>
    </recommendedName>
</protein>
<feature type="compositionally biased region" description="Pro residues" evidence="1">
    <location>
        <begin position="44"/>
        <end position="58"/>
    </location>
</feature>
<feature type="region of interest" description="Disordered" evidence="1">
    <location>
        <begin position="38"/>
        <end position="89"/>
    </location>
</feature>
<feature type="compositionally biased region" description="Basic residues" evidence="1">
    <location>
        <begin position="66"/>
        <end position="76"/>
    </location>
</feature>
<keyword evidence="2" id="KW-0496">Mitochondrion</keyword>
<proteinExistence type="predicted"/>
<sequence>MLRAVVDLIGRIRLGLVRAPPPPVAGPSSDPVIATVARQRQPQQQPPSPPMLMLPVRPPVRLLPQHVRRHDRRPTKERRQDTDPGRPTVEGRIQAAVLIDAPLVHPIDHASFVQALVRESQCTAQVTLAVRRRRRFLVEHFRTAFLRDPCVTTRQVAQAVTAMSAIAPPRVVLLASATCARLLRHFSPADLSQCLLAFARLDQGAQRAIPDETWQAFANAAVQRIPVAEPAVVTAFVHAFARARQPFQYALAVHRAAVSLDGFDVGTLLSLLVALRAADALDTFPWDTCSPLIASRVPDMDAAALATLAGLVCTSPSPNVALANAVAGRVLELISGMEARQVSMFLGAMHDLGRELTRAFVQRVNELRPGADVHSLSMMAAGLLRHPAVHHQPIVQLTHQVRELVPALTAAQLHLVATSFFHVRVRDDPIFAAIAQRAIQIRGDLSAGQALSIVDVCSRFGHNDEHFGRQMLARVIAQSRTLAPQQVAVAIDNLGRTRTIGTGIDLGPIRARYLALAASLTPTQHATCLQTFGQDGRGSASCIRTACLYVPSMDVYDIMKALAGVGQSSGSNLLEPVVRRGEELVPSMNSRQLATTLWSLVSHGRDRRSLFADVLVKLESLLADDETDGNLLAKIMWAGAFASLPGFAPVAQCCLARAVVCLRLPCSAAATIAWAIAALDLQDMDADHLAQLWKRVAYGLADKTLRPGSSTTQLWQAFLWMRVRFPTIVDALDGRALELIDKHGRASMAYNAGRAVAPTVAHGELVKLVRDLGGQCNVQEGFVCPKTGFRLAIAYTSPVSRRRSAVELLYSGHRFGNRLNGSRALRDRLLQGAGWELNPIDVFLWNRPGFDKIQHVAGIVRQVDEHLDI</sequence>
<name>A0A3P3YFQ5_PLABS</name>
<evidence type="ECO:0008006" key="4">
    <source>
        <dbReference type="Google" id="ProtNLM"/>
    </source>
</evidence>
<dbReference type="Proteomes" id="UP000290189">
    <property type="component" value="Unassembled WGS sequence"/>
</dbReference>
<evidence type="ECO:0000313" key="3">
    <source>
        <dbReference type="Proteomes" id="UP000290189"/>
    </source>
</evidence>
<organism evidence="2 3">
    <name type="scientific">Plasmodiophora brassicae</name>
    <name type="common">Clubroot disease agent</name>
    <dbReference type="NCBI Taxonomy" id="37360"/>
    <lineage>
        <taxon>Eukaryota</taxon>
        <taxon>Sar</taxon>
        <taxon>Rhizaria</taxon>
        <taxon>Endomyxa</taxon>
        <taxon>Phytomyxea</taxon>
        <taxon>Plasmodiophorida</taxon>
        <taxon>Plasmodiophoridae</taxon>
        <taxon>Plasmodiophora</taxon>
    </lineage>
</organism>
<accession>A0A3P3YFQ5</accession>
<dbReference type="EMBL" id="OVEO01000010">
    <property type="protein sequence ID" value="SPQ98964.1"/>
    <property type="molecule type" value="Genomic_DNA"/>
</dbReference>
<dbReference type="AlphaFoldDB" id="A0A3P3YFQ5"/>
<evidence type="ECO:0000256" key="1">
    <source>
        <dbReference type="SAM" id="MobiDB-lite"/>
    </source>
</evidence>
<reference evidence="2 3" key="1">
    <citation type="submission" date="2018-03" db="EMBL/GenBank/DDBJ databases">
        <authorList>
            <person name="Fogelqvist J."/>
        </authorList>
    </citation>
    <scope>NUCLEOTIDE SEQUENCE [LARGE SCALE GENOMIC DNA]</scope>
</reference>